<feature type="region of interest" description="Disordered" evidence="1">
    <location>
        <begin position="103"/>
        <end position="164"/>
    </location>
</feature>
<name>A0A418B615_9STRA</name>
<evidence type="ECO:0000313" key="2">
    <source>
        <dbReference type="EMBL" id="RHY33577.1"/>
    </source>
</evidence>
<comment type="caution">
    <text evidence="2">The sequence shown here is derived from an EMBL/GenBank/DDBJ whole genome shotgun (WGS) entry which is preliminary data.</text>
</comment>
<evidence type="ECO:0000313" key="3">
    <source>
        <dbReference type="Proteomes" id="UP000285060"/>
    </source>
</evidence>
<accession>A0A418B615</accession>
<dbReference type="Proteomes" id="UP000285060">
    <property type="component" value="Unassembled WGS sequence"/>
</dbReference>
<keyword evidence="3" id="KW-1185">Reference proteome</keyword>
<dbReference type="VEuPathDB" id="FungiDB:H310_00954"/>
<evidence type="ECO:0000256" key="1">
    <source>
        <dbReference type="SAM" id="MobiDB-lite"/>
    </source>
</evidence>
<feature type="compositionally biased region" description="Polar residues" evidence="1">
    <location>
        <begin position="353"/>
        <end position="370"/>
    </location>
</feature>
<proteinExistence type="predicted"/>
<dbReference type="EMBL" id="QUSY01000069">
    <property type="protein sequence ID" value="RHY33577.1"/>
    <property type="molecule type" value="Genomic_DNA"/>
</dbReference>
<reference evidence="2 3" key="1">
    <citation type="submission" date="2018-08" db="EMBL/GenBank/DDBJ databases">
        <title>Aphanomyces genome sequencing and annotation.</title>
        <authorList>
            <person name="Minardi D."/>
            <person name="Oidtmann B."/>
            <person name="Van Der Giezen M."/>
            <person name="Studholme D.J."/>
        </authorList>
    </citation>
    <scope>NUCLEOTIDE SEQUENCE [LARGE SCALE GENOMIC DNA]</scope>
    <source>
        <strain evidence="2 3">NJM0002</strain>
    </source>
</reference>
<gene>
    <name evidence="2" type="ORF">DYB32_001541</name>
</gene>
<feature type="compositionally biased region" description="Basic residues" evidence="1">
    <location>
        <begin position="340"/>
        <end position="349"/>
    </location>
</feature>
<feature type="compositionally biased region" description="Polar residues" evidence="1">
    <location>
        <begin position="146"/>
        <end position="156"/>
    </location>
</feature>
<dbReference type="AlphaFoldDB" id="A0A418B615"/>
<sequence>MVDVDLAQAALNAMHMRDPDGGDAGTHHLDADSVFDPTDRRFGIESSNLLQEYYPRTHQVDPPRKPTIDLFDLPFGLPSPVREMAVHLLVPFENNLDASLTTTSFTTPSSSAPPPRKASDLAPPDVKSKKPAILEPANTPTPRPPQRNQLRPSTGGTKRRPIKLNSDLVWSSSKCINTLEHRRPKVAPPLPAKQPGTARGFKQSLLVHLVPHVNSDMVLTVGQASTKVKEDALPIRTHLVPPAKITLETSSAITPQLARHPQLRPASADATRVTSTTKILTKHRRELHQRILTHRSVVERPQDVSSKNQLLKMYCVLDEYHDGKFVKRLKQKPEIPMQKKPAHRNKSSRLNKETSTAAPHIYLSNQESAK</sequence>
<feature type="region of interest" description="Disordered" evidence="1">
    <location>
        <begin position="330"/>
        <end position="370"/>
    </location>
</feature>
<protein>
    <submittedName>
        <fullName evidence="2">Uncharacterized protein</fullName>
    </submittedName>
</protein>
<organism evidence="2 3">
    <name type="scientific">Aphanomyces invadans</name>
    <dbReference type="NCBI Taxonomy" id="157072"/>
    <lineage>
        <taxon>Eukaryota</taxon>
        <taxon>Sar</taxon>
        <taxon>Stramenopiles</taxon>
        <taxon>Oomycota</taxon>
        <taxon>Saprolegniomycetes</taxon>
        <taxon>Saprolegniales</taxon>
        <taxon>Verrucalvaceae</taxon>
        <taxon>Aphanomyces</taxon>
    </lineage>
</organism>